<accession>A0A101UT81</accession>
<evidence type="ECO:0000313" key="1">
    <source>
        <dbReference type="EMBL" id="KUO16426.1"/>
    </source>
</evidence>
<dbReference type="InterPro" id="IPR050509">
    <property type="entry name" value="CoA-transferase_III"/>
</dbReference>
<name>A0A101UT81_9ACTN</name>
<gene>
    <name evidence="1" type="ORF">AQJ91_36045</name>
</gene>
<dbReference type="Proteomes" id="UP000053260">
    <property type="component" value="Unassembled WGS sequence"/>
</dbReference>
<dbReference type="Pfam" id="PF02515">
    <property type="entry name" value="CoA_transf_3"/>
    <property type="match status" value="1"/>
</dbReference>
<organism evidence="1 2">
    <name type="scientific">Streptomyces dysideae</name>
    <dbReference type="NCBI Taxonomy" id="909626"/>
    <lineage>
        <taxon>Bacteria</taxon>
        <taxon>Bacillati</taxon>
        <taxon>Actinomycetota</taxon>
        <taxon>Actinomycetes</taxon>
        <taxon>Kitasatosporales</taxon>
        <taxon>Streptomycetaceae</taxon>
        <taxon>Streptomyces</taxon>
    </lineage>
</organism>
<dbReference type="InterPro" id="IPR044855">
    <property type="entry name" value="CoA-Trfase_III_dom3_sf"/>
</dbReference>
<dbReference type="Gene3D" id="3.30.1540.10">
    <property type="entry name" value="formyl-coa transferase, domain 3"/>
    <property type="match status" value="1"/>
</dbReference>
<dbReference type="GO" id="GO:0016853">
    <property type="term" value="F:isomerase activity"/>
    <property type="evidence" value="ECO:0007669"/>
    <property type="project" value="UniProtKB-KW"/>
</dbReference>
<dbReference type="InterPro" id="IPR023606">
    <property type="entry name" value="CoA-Trfase_III_dom_1_sf"/>
</dbReference>
<dbReference type="Gene3D" id="3.40.50.10540">
    <property type="entry name" value="Crotonobetainyl-coa:carnitine coa-transferase, domain 1"/>
    <property type="match status" value="1"/>
</dbReference>
<dbReference type="PANTHER" id="PTHR48228:SF5">
    <property type="entry name" value="ALPHA-METHYLACYL-COA RACEMASE"/>
    <property type="match status" value="1"/>
</dbReference>
<keyword evidence="1" id="KW-0413">Isomerase</keyword>
<dbReference type="InterPro" id="IPR003673">
    <property type="entry name" value="CoA-Trfase_fam_III"/>
</dbReference>
<protein>
    <submittedName>
        <fullName evidence="1">Mesaconyl-CoA isomerase</fullName>
    </submittedName>
</protein>
<dbReference type="AlphaFoldDB" id="A0A101UT81"/>
<keyword evidence="2" id="KW-1185">Reference proteome</keyword>
<sequence>MRVIEVSSFVAAPLGGMTLSQLGAEVIRVDPLDGAADTRRWPLTKSGASLYWAGLNKGKRSLMVNMRSDAGRAIVRDLVATCPAGTAVVLTNAVGRPWLSYDELSAVCPDLIHVQIEGRSDGSPAVDYTVNAEVGFPMVTGPAGHGDPVNHVLPAWDIACGLYAALGVSAAARRRAATGEGDQVRVALADVALAMAGNLGFLAEAQVNNVQRQRIGNYLYGGFARDFTCSDGGRLMVVALTGRHWRDLLEVTGMHKPVAALEESLRADFSVEDDRFEYREVLAGLFQRWFADRPMAEVCHALTGTSLVWSPYRSFGQAVQHLQSSDGANPIMSIIDQPDIGPHLAPGSPLTFASAPFDAEPAPLLGQHTRAILADDLGLSAEEIEGLHRDKAVAGPLRRSSP</sequence>
<proteinExistence type="predicted"/>
<dbReference type="EMBL" id="LMXB01000090">
    <property type="protein sequence ID" value="KUO16426.1"/>
    <property type="molecule type" value="Genomic_DNA"/>
</dbReference>
<dbReference type="PANTHER" id="PTHR48228">
    <property type="entry name" value="SUCCINYL-COA--D-CITRAMALATE COA-TRANSFERASE"/>
    <property type="match status" value="1"/>
</dbReference>
<comment type="caution">
    <text evidence="1">The sequence shown here is derived from an EMBL/GenBank/DDBJ whole genome shotgun (WGS) entry which is preliminary data.</text>
</comment>
<reference evidence="1 2" key="1">
    <citation type="submission" date="2015-10" db="EMBL/GenBank/DDBJ databases">
        <title>Draft genome sequence of Streptomyces sp. RV15, isolated from a marine sponge.</title>
        <authorList>
            <person name="Ruckert C."/>
            <person name="Abdelmohsen U.R."/>
            <person name="Winkler A."/>
            <person name="Hentschel U."/>
            <person name="Kalinowski J."/>
            <person name="Kampfer P."/>
            <person name="Glaeser S."/>
        </authorList>
    </citation>
    <scope>NUCLEOTIDE SEQUENCE [LARGE SCALE GENOMIC DNA]</scope>
    <source>
        <strain evidence="1 2">RV15</strain>
    </source>
</reference>
<dbReference type="SUPFAM" id="SSF89796">
    <property type="entry name" value="CoA-transferase family III (CaiB/BaiF)"/>
    <property type="match status" value="1"/>
</dbReference>
<evidence type="ECO:0000313" key="2">
    <source>
        <dbReference type="Proteomes" id="UP000053260"/>
    </source>
</evidence>
<dbReference type="STRING" id="909626.AQJ91_36045"/>